<name>A0AB36TK46_ACETH</name>
<gene>
    <name evidence="1" type="ORF">M972_113122</name>
</gene>
<proteinExistence type="predicted"/>
<reference evidence="1 2" key="1">
    <citation type="submission" date="2017-09" db="EMBL/GenBank/DDBJ databases">
        <title>Evaluation of Pacific Biosciences Sequencing Technology to Finishing C. thermocellum Genome Sequences.</title>
        <authorList>
            <person name="Brown S."/>
        </authorList>
    </citation>
    <scope>NUCLEOTIDE SEQUENCE [LARGE SCALE GENOMIC DNA]</scope>
    <source>
        <strain evidence="1 2">AD2</strain>
    </source>
</reference>
<evidence type="ECO:0000313" key="1">
    <source>
        <dbReference type="EMBL" id="PFH04292.1"/>
    </source>
</evidence>
<dbReference type="EMBL" id="PDBW01000001">
    <property type="protein sequence ID" value="PFH04292.1"/>
    <property type="molecule type" value="Genomic_DNA"/>
</dbReference>
<evidence type="ECO:0000313" key="2">
    <source>
        <dbReference type="Proteomes" id="UP000223596"/>
    </source>
</evidence>
<sequence length="70" mass="8681">MLFYYNTYWNNINIICVYFIIFEEKQGAEYKNSINWRHCRKIYVLIFVFNDIMKGMGKYLSIFNERMCIL</sequence>
<accession>A0AB36TK46</accession>
<dbReference type="AlphaFoldDB" id="A0AB36TK46"/>
<comment type="caution">
    <text evidence="1">The sequence shown here is derived from an EMBL/GenBank/DDBJ whole genome shotgun (WGS) entry which is preliminary data.</text>
</comment>
<organism evidence="1 2">
    <name type="scientific">Acetivibrio thermocellus AD2</name>
    <dbReference type="NCBI Taxonomy" id="1138384"/>
    <lineage>
        <taxon>Bacteria</taxon>
        <taxon>Bacillati</taxon>
        <taxon>Bacillota</taxon>
        <taxon>Clostridia</taxon>
        <taxon>Eubacteriales</taxon>
        <taxon>Oscillospiraceae</taxon>
        <taxon>Acetivibrio</taxon>
    </lineage>
</organism>
<dbReference type="Proteomes" id="UP000223596">
    <property type="component" value="Unassembled WGS sequence"/>
</dbReference>
<protein>
    <submittedName>
        <fullName evidence="1">Uncharacterized protein</fullName>
    </submittedName>
</protein>